<gene>
    <name evidence="1" type="ORF">ACHAWO_004430</name>
</gene>
<keyword evidence="2" id="KW-1185">Reference proteome</keyword>
<dbReference type="AlphaFoldDB" id="A0ABD3P686"/>
<evidence type="ECO:0000313" key="1">
    <source>
        <dbReference type="EMBL" id="KAL3783197.1"/>
    </source>
</evidence>
<reference evidence="1 2" key="1">
    <citation type="submission" date="2024-10" db="EMBL/GenBank/DDBJ databases">
        <title>Updated reference genomes for cyclostephanoid diatoms.</title>
        <authorList>
            <person name="Roberts W.R."/>
            <person name="Alverson A.J."/>
        </authorList>
    </citation>
    <scope>NUCLEOTIDE SEQUENCE [LARGE SCALE GENOMIC DNA]</scope>
    <source>
        <strain evidence="1 2">AJA010-31</strain>
    </source>
</reference>
<name>A0ABD3P686_9STRA</name>
<dbReference type="Proteomes" id="UP001530400">
    <property type="component" value="Unassembled WGS sequence"/>
</dbReference>
<proteinExistence type="predicted"/>
<accession>A0ABD3P686</accession>
<sequence>MSDDHGLFEEVHQAQPLHPVDVAVPNCEEAERMLLMMQKNTAAYYWHYLKEETNLGEQLIAKVIQASMDPILVNGIDKCSWDKENWILKTPEDAENEKLKAMEGVR</sequence>
<organism evidence="1 2">
    <name type="scientific">Cyclotella atomus</name>
    <dbReference type="NCBI Taxonomy" id="382360"/>
    <lineage>
        <taxon>Eukaryota</taxon>
        <taxon>Sar</taxon>
        <taxon>Stramenopiles</taxon>
        <taxon>Ochrophyta</taxon>
        <taxon>Bacillariophyta</taxon>
        <taxon>Coscinodiscophyceae</taxon>
        <taxon>Thalassiosirophycidae</taxon>
        <taxon>Stephanodiscales</taxon>
        <taxon>Stephanodiscaceae</taxon>
        <taxon>Cyclotella</taxon>
    </lineage>
</organism>
<dbReference type="EMBL" id="JALLPJ020000777">
    <property type="protein sequence ID" value="KAL3783197.1"/>
    <property type="molecule type" value="Genomic_DNA"/>
</dbReference>
<comment type="caution">
    <text evidence="1">The sequence shown here is derived from an EMBL/GenBank/DDBJ whole genome shotgun (WGS) entry which is preliminary data.</text>
</comment>
<evidence type="ECO:0000313" key="2">
    <source>
        <dbReference type="Proteomes" id="UP001530400"/>
    </source>
</evidence>
<protein>
    <submittedName>
        <fullName evidence="1">Uncharacterized protein</fullName>
    </submittedName>
</protein>